<dbReference type="Proteomes" id="UP000029914">
    <property type="component" value="Chromosome"/>
</dbReference>
<reference evidence="1 2" key="1">
    <citation type="submission" date="2013-09" db="EMBL/GenBank/DDBJ databases">
        <title>Complete genome sequence of Corynebacterium doosanense CAU 212(T) (=DSM 45436(T)), isolated from activated sludge.</title>
        <authorList>
            <person name="Schaffert L."/>
            <person name="Albersmeier A."/>
            <person name="Kalinowski J."/>
            <person name="Ruckert C."/>
        </authorList>
    </citation>
    <scope>NUCLEOTIDE SEQUENCE [LARGE SCALE GENOMIC DNA]</scope>
    <source>
        <strain evidence="1 2">CAU 212</strain>
    </source>
</reference>
<evidence type="ECO:0000313" key="2">
    <source>
        <dbReference type="Proteomes" id="UP000029914"/>
    </source>
</evidence>
<dbReference type="AlphaFoldDB" id="A0A097IJ12"/>
<gene>
    <name evidence="1" type="ORF">CDOO_00545</name>
</gene>
<dbReference type="EMBL" id="CP006764">
    <property type="protein sequence ID" value="AIT62127.1"/>
    <property type="molecule type" value="Genomic_DNA"/>
</dbReference>
<accession>A0A097IJ12</accession>
<name>A0A097IJ12_9CORY</name>
<protein>
    <submittedName>
        <fullName evidence="1">Uncharacterized protein</fullName>
    </submittedName>
</protein>
<sequence>MFKPLTPQQCDVITAMITNAKLFDGGEVDAARRNGWLEGVDKLSQGEPCPCGMCPSVQLLFDGRPTPESSPRTVLSAEGFNSVVLLFIDDDKPSYLEIAEYGEGGGGMPRAGQLEF</sequence>
<dbReference type="eggNOG" id="ENOG5031XGG">
    <property type="taxonomic scope" value="Bacteria"/>
</dbReference>
<evidence type="ECO:0000313" key="1">
    <source>
        <dbReference type="EMBL" id="AIT62127.1"/>
    </source>
</evidence>
<dbReference type="HOGENOM" id="CLU_2129271_0_0_11"/>
<keyword evidence="2" id="KW-1185">Reference proteome</keyword>
<dbReference type="KEGG" id="cdo:CDOO_00545"/>
<organism evidence="1 2">
    <name type="scientific">Corynebacterium doosanense CAU 212 = DSM 45436</name>
    <dbReference type="NCBI Taxonomy" id="558173"/>
    <lineage>
        <taxon>Bacteria</taxon>
        <taxon>Bacillati</taxon>
        <taxon>Actinomycetota</taxon>
        <taxon>Actinomycetes</taxon>
        <taxon>Mycobacteriales</taxon>
        <taxon>Corynebacteriaceae</taxon>
        <taxon>Corynebacterium</taxon>
    </lineage>
</organism>
<proteinExistence type="predicted"/>
<dbReference type="RefSeq" id="WP_018022873.1">
    <property type="nucleotide sequence ID" value="NZ_AQUX01000014.1"/>
</dbReference>
<dbReference type="OrthoDB" id="3730098at2"/>